<dbReference type="Pfam" id="PF02653">
    <property type="entry name" value="BPD_transp_2"/>
    <property type="match status" value="1"/>
</dbReference>
<feature type="transmembrane region" description="Helical" evidence="9">
    <location>
        <begin position="27"/>
        <end position="46"/>
    </location>
</feature>
<accession>A0ABV6LXH8</accession>
<protein>
    <submittedName>
        <fullName evidence="11">ATP-binding cassette domain-containing protein</fullName>
    </submittedName>
</protein>
<evidence type="ECO:0000256" key="1">
    <source>
        <dbReference type="ARBA" id="ARBA00004651"/>
    </source>
</evidence>
<dbReference type="InterPro" id="IPR032823">
    <property type="entry name" value="BCA_ABC_TP_C"/>
</dbReference>
<dbReference type="EMBL" id="JBHLUH010000006">
    <property type="protein sequence ID" value="MFC0527127.1"/>
    <property type="molecule type" value="Genomic_DNA"/>
</dbReference>
<dbReference type="InterPro" id="IPR027417">
    <property type="entry name" value="P-loop_NTPase"/>
</dbReference>
<comment type="caution">
    <text evidence="11">The sequence shown here is derived from an EMBL/GenBank/DDBJ whole genome shotgun (WGS) entry which is preliminary data.</text>
</comment>
<dbReference type="InterPro" id="IPR003439">
    <property type="entry name" value="ABC_transporter-like_ATP-bd"/>
</dbReference>
<reference evidence="11 12" key="1">
    <citation type="submission" date="2024-09" db="EMBL/GenBank/DDBJ databases">
        <authorList>
            <person name="Sun Q."/>
            <person name="Mori K."/>
        </authorList>
    </citation>
    <scope>NUCLEOTIDE SEQUENCE [LARGE SCALE GENOMIC DNA]</scope>
    <source>
        <strain evidence="11 12">TBRC 3947</strain>
    </source>
</reference>
<feature type="transmembrane region" description="Helical" evidence="9">
    <location>
        <begin position="77"/>
        <end position="96"/>
    </location>
</feature>
<dbReference type="InterPro" id="IPR001851">
    <property type="entry name" value="ABC_transp_permease"/>
</dbReference>
<keyword evidence="4 9" id="KW-0812">Transmembrane</keyword>
<keyword evidence="3" id="KW-1003">Cell membrane</keyword>
<proteinExistence type="predicted"/>
<feature type="transmembrane region" description="Helical" evidence="9">
    <location>
        <begin position="154"/>
        <end position="174"/>
    </location>
</feature>
<feature type="transmembrane region" description="Helical" evidence="9">
    <location>
        <begin position="108"/>
        <end position="125"/>
    </location>
</feature>
<dbReference type="PANTHER" id="PTHR45772:SF1">
    <property type="entry name" value="ABC TRANSPORTER ATP-BINDING PROTEIN"/>
    <property type="match status" value="1"/>
</dbReference>
<evidence type="ECO:0000313" key="11">
    <source>
        <dbReference type="EMBL" id="MFC0527127.1"/>
    </source>
</evidence>
<evidence type="ECO:0000259" key="10">
    <source>
        <dbReference type="PROSITE" id="PS50893"/>
    </source>
</evidence>
<gene>
    <name evidence="11" type="ORF">ACFFIA_05595</name>
</gene>
<keyword evidence="8 9" id="KW-0472">Membrane</keyword>
<feature type="transmembrane region" description="Helical" evidence="9">
    <location>
        <begin position="53"/>
        <end position="71"/>
    </location>
</feature>
<dbReference type="Pfam" id="PF12399">
    <property type="entry name" value="BCA_ABC_TP_C"/>
    <property type="match status" value="1"/>
</dbReference>
<evidence type="ECO:0000256" key="9">
    <source>
        <dbReference type="SAM" id="Phobius"/>
    </source>
</evidence>
<evidence type="ECO:0000256" key="7">
    <source>
        <dbReference type="ARBA" id="ARBA00022989"/>
    </source>
</evidence>
<sequence>MRYRVGAIALLGVGAWLLPYQLDSYAIHVVNVMLLYALLAVGLGLALGIAGQINLAQVAFFGVGAYVTAILTTKAGFGFWISAAVAVLAAAAVGLLVGTPALRMQSHYLGIVTLGLALAFTNWVTNSHIAGGAEGITGIPRPELPGVDLSSEYLFYYVELVVFATALAFGIFVVRTSLGRRMRAMRDDALAAGAVGVEVPMLRMTAFLLASVYGGLAGVLYAGLIRYVAPETFSIANMFLLLAMVIIGGRQSLVGCVVGAVGLALVRELLVDYPTYAQVAYGSVVVLTVVFAPTGLAGLPARVAALLRRRGWLRGGPATAGTLRPFQPYEAGPAPEDGDLLAVDGVSKHFRGVKALQDVTLTVPAGQIRGIVGPNGSGKTTLFNVVSGLYKPTAGRVAVAGRDMTAARPYRLAQAGVARTFQNLRLFRALTVRENLLVALDRTRTSGIWRYALWQVGVWRHDRALRHEADAILTRFGLADFAHSLPGALPYGIQRRVEVARAMAASPRLLLLDEPAAGLNGEEVRQLAEIVRSIRGAGVTVVVIEHNMGLVMSLCDRVTVFANGRIIADGTPAEVAVQPDVVEAYLGDSTVIDVPREVAI</sequence>
<feature type="transmembrane region" description="Helical" evidence="9">
    <location>
        <begin position="206"/>
        <end position="229"/>
    </location>
</feature>
<keyword evidence="6 11" id="KW-0067">ATP-binding</keyword>
<feature type="domain" description="ABC transporter" evidence="10">
    <location>
        <begin position="341"/>
        <end position="588"/>
    </location>
</feature>
<evidence type="ECO:0000256" key="5">
    <source>
        <dbReference type="ARBA" id="ARBA00022741"/>
    </source>
</evidence>
<dbReference type="Gene3D" id="3.40.50.300">
    <property type="entry name" value="P-loop containing nucleotide triphosphate hydrolases"/>
    <property type="match status" value="1"/>
</dbReference>
<dbReference type="GO" id="GO:0005524">
    <property type="term" value="F:ATP binding"/>
    <property type="evidence" value="ECO:0007669"/>
    <property type="project" value="UniProtKB-KW"/>
</dbReference>
<evidence type="ECO:0000256" key="4">
    <source>
        <dbReference type="ARBA" id="ARBA00022692"/>
    </source>
</evidence>
<dbReference type="PROSITE" id="PS50893">
    <property type="entry name" value="ABC_TRANSPORTER_2"/>
    <property type="match status" value="1"/>
</dbReference>
<keyword evidence="7 9" id="KW-1133">Transmembrane helix</keyword>
<dbReference type="PANTHER" id="PTHR45772">
    <property type="entry name" value="CONSERVED COMPONENT OF ABC TRANSPORTER FOR NATURAL AMINO ACIDS-RELATED"/>
    <property type="match status" value="1"/>
</dbReference>
<keyword evidence="12" id="KW-1185">Reference proteome</keyword>
<dbReference type="InterPro" id="IPR003593">
    <property type="entry name" value="AAA+_ATPase"/>
</dbReference>
<name>A0ABV6LXH8_9ACTN</name>
<evidence type="ECO:0000313" key="12">
    <source>
        <dbReference type="Proteomes" id="UP001589867"/>
    </source>
</evidence>
<keyword evidence="5" id="KW-0547">Nucleotide-binding</keyword>
<dbReference type="SMART" id="SM00382">
    <property type="entry name" value="AAA"/>
    <property type="match status" value="1"/>
</dbReference>
<evidence type="ECO:0000256" key="8">
    <source>
        <dbReference type="ARBA" id="ARBA00023136"/>
    </source>
</evidence>
<dbReference type="InterPro" id="IPR051120">
    <property type="entry name" value="ABC_AA/LPS_Transport"/>
</dbReference>
<dbReference type="RefSeq" id="WP_377246416.1">
    <property type="nucleotide sequence ID" value="NZ_JBHLUH010000006.1"/>
</dbReference>
<dbReference type="SUPFAM" id="SSF52540">
    <property type="entry name" value="P-loop containing nucleoside triphosphate hydrolases"/>
    <property type="match status" value="1"/>
</dbReference>
<comment type="subcellular location">
    <subcellularLocation>
        <location evidence="1">Cell membrane</location>
        <topology evidence="1">Multi-pass membrane protein</topology>
    </subcellularLocation>
</comment>
<evidence type="ECO:0000256" key="2">
    <source>
        <dbReference type="ARBA" id="ARBA00022448"/>
    </source>
</evidence>
<evidence type="ECO:0000256" key="3">
    <source>
        <dbReference type="ARBA" id="ARBA00022475"/>
    </source>
</evidence>
<keyword evidence="2" id="KW-0813">Transport</keyword>
<evidence type="ECO:0000256" key="6">
    <source>
        <dbReference type="ARBA" id="ARBA00022840"/>
    </source>
</evidence>
<dbReference type="CDD" id="cd03219">
    <property type="entry name" value="ABC_Mj1267_LivG_branched"/>
    <property type="match status" value="1"/>
</dbReference>
<organism evidence="11 12">
    <name type="scientific">Phytohabitans kaempferiae</name>
    <dbReference type="NCBI Taxonomy" id="1620943"/>
    <lineage>
        <taxon>Bacteria</taxon>
        <taxon>Bacillati</taxon>
        <taxon>Actinomycetota</taxon>
        <taxon>Actinomycetes</taxon>
        <taxon>Micromonosporales</taxon>
        <taxon>Micromonosporaceae</taxon>
    </lineage>
</organism>
<feature type="transmembrane region" description="Helical" evidence="9">
    <location>
        <begin position="235"/>
        <end position="266"/>
    </location>
</feature>
<dbReference type="Proteomes" id="UP001589867">
    <property type="component" value="Unassembled WGS sequence"/>
</dbReference>
<dbReference type="CDD" id="cd06581">
    <property type="entry name" value="TM_PBP1_LivM_like"/>
    <property type="match status" value="1"/>
</dbReference>
<feature type="transmembrane region" description="Helical" evidence="9">
    <location>
        <begin position="278"/>
        <end position="299"/>
    </location>
</feature>
<dbReference type="InterPro" id="IPR043428">
    <property type="entry name" value="LivM-like"/>
</dbReference>
<dbReference type="Pfam" id="PF00005">
    <property type="entry name" value="ABC_tran"/>
    <property type="match status" value="1"/>
</dbReference>